<dbReference type="RefSeq" id="XP_030752553.1">
    <property type="nucleotide sequence ID" value="XM_030896693.1"/>
</dbReference>
<evidence type="ECO:0000313" key="4">
    <source>
        <dbReference type="RefSeq" id="XP_030752553.1"/>
    </source>
</evidence>
<dbReference type="InParanoid" id="A0A6J2XLZ7"/>
<accession>A0A6J2XLZ7</accession>
<dbReference type="PANTHER" id="PTHR47595:SF1">
    <property type="entry name" value="MYB_SANT-LIKE DNA-BINDING DOMAIN-CONTAINING PROTEIN"/>
    <property type="match status" value="1"/>
</dbReference>
<keyword evidence="3" id="KW-1185">Reference proteome</keyword>
<feature type="compositionally biased region" description="Acidic residues" evidence="1">
    <location>
        <begin position="224"/>
        <end position="233"/>
    </location>
</feature>
<feature type="compositionally biased region" description="Polar residues" evidence="1">
    <location>
        <begin position="205"/>
        <end position="223"/>
    </location>
</feature>
<evidence type="ECO:0000259" key="2">
    <source>
        <dbReference type="Pfam" id="PF13837"/>
    </source>
</evidence>
<dbReference type="GeneID" id="115879728"/>
<dbReference type="KEGG" id="soy:115879728"/>
<sequence length="308" mass="35419">MGDNDELKKVRLHYNDILFDVQVDCETYGHLIVDENIRNEYAKSVYESNFMPFNNAGPGSSQQSFITPTDNSTKSLSDEISMGLSWKDTPGTSYDQPIESFKWDNKSIKLLLNIRLCMEKDFCTPSCKKKKLWDKVANELNEVLGSHRVTGDACDSKYRNLLGTYRVNKRKQNTTGESAIKWEFFDTMDEVLGHKASSAPPKNLLGSSMESTSANTSVDIQQNSDEDETDFETSDSYVHPKESKKKKEKMSINKYLSLKFEKDKEKQKQQREWDELRWQERKELKLKEIDAINNLAAAILSTNKNKDC</sequence>
<feature type="domain" description="Myb/SANT-like DNA-binding" evidence="2">
    <location>
        <begin position="101"/>
        <end position="191"/>
    </location>
</feature>
<dbReference type="Pfam" id="PF13837">
    <property type="entry name" value="Myb_DNA-bind_4"/>
    <property type="match status" value="1"/>
</dbReference>
<name>A0A6J2XLZ7_SITOR</name>
<evidence type="ECO:0000256" key="1">
    <source>
        <dbReference type="SAM" id="MobiDB-lite"/>
    </source>
</evidence>
<dbReference type="Proteomes" id="UP000504635">
    <property type="component" value="Unplaced"/>
</dbReference>
<dbReference type="OrthoDB" id="6346437at2759"/>
<dbReference type="InterPro" id="IPR044822">
    <property type="entry name" value="Myb_DNA-bind_4"/>
</dbReference>
<reference evidence="4" key="1">
    <citation type="submission" date="2025-08" db="UniProtKB">
        <authorList>
            <consortium name="RefSeq"/>
        </authorList>
    </citation>
    <scope>IDENTIFICATION</scope>
    <source>
        <tissue evidence="4">Gonads</tissue>
    </source>
</reference>
<dbReference type="PANTHER" id="PTHR47595">
    <property type="entry name" value="HEAT SHOCK 70 KDA PROTEIN 14"/>
    <property type="match status" value="1"/>
</dbReference>
<organism evidence="3 4">
    <name type="scientific">Sitophilus oryzae</name>
    <name type="common">Rice weevil</name>
    <name type="synonym">Curculio oryzae</name>
    <dbReference type="NCBI Taxonomy" id="7048"/>
    <lineage>
        <taxon>Eukaryota</taxon>
        <taxon>Metazoa</taxon>
        <taxon>Ecdysozoa</taxon>
        <taxon>Arthropoda</taxon>
        <taxon>Hexapoda</taxon>
        <taxon>Insecta</taxon>
        <taxon>Pterygota</taxon>
        <taxon>Neoptera</taxon>
        <taxon>Endopterygota</taxon>
        <taxon>Coleoptera</taxon>
        <taxon>Polyphaga</taxon>
        <taxon>Cucujiformia</taxon>
        <taxon>Curculionidae</taxon>
        <taxon>Dryophthorinae</taxon>
        <taxon>Sitophilus</taxon>
    </lineage>
</organism>
<dbReference type="AlphaFoldDB" id="A0A6J2XLZ7"/>
<dbReference type="Gene3D" id="1.10.10.60">
    <property type="entry name" value="Homeodomain-like"/>
    <property type="match status" value="1"/>
</dbReference>
<evidence type="ECO:0000313" key="3">
    <source>
        <dbReference type="Proteomes" id="UP000504635"/>
    </source>
</evidence>
<feature type="region of interest" description="Disordered" evidence="1">
    <location>
        <begin position="196"/>
        <end position="250"/>
    </location>
</feature>
<protein>
    <submittedName>
        <fullName evidence="4">Uncharacterized protein LOC115879728</fullName>
    </submittedName>
</protein>
<gene>
    <name evidence="4" type="primary">LOC115879728</name>
</gene>
<proteinExistence type="predicted"/>